<dbReference type="RefSeq" id="WP_109274611.1">
    <property type="nucleotide sequence ID" value="NZ_QFKX01000001.1"/>
</dbReference>
<gene>
    <name evidence="3" type="ORF">DEO23_03655</name>
</gene>
<dbReference type="InterPro" id="IPR001647">
    <property type="entry name" value="HTH_TetR"/>
</dbReference>
<evidence type="ECO:0000256" key="1">
    <source>
        <dbReference type="ARBA" id="ARBA00023125"/>
    </source>
</evidence>
<evidence type="ECO:0000259" key="2">
    <source>
        <dbReference type="Pfam" id="PF00440"/>
    </source>
</evidence>
<name>A0A2U2RPN2_9MICO</name>
<evidence type="ECO:0000313" key="3">
    <source>
        <dbReference type="EMBL" id="PWH07724.1"/>
    </source>
</evidence>
<dbReference type="EMBL" id="QFKX01000001">
    <property type="protein sequence ID" value="PWH07724.1"/>
    <property type="molecule type" value="Genomic_DNA"/>
</dbReference>
<dbReference type="AlphaFoldDB" id="A0A2U2RPN2"/>
<dbReference type="SUPFAM" id="SSF46689">
    <property type="entry name" value="Homeodomain-like"/>
    <property type="match status" value="1"/>
</dbReference>
<evidence type="ECO:0000313" key="4">
    <source>
        <dbReference type="Proteomes" id="UP000245590"/>
    </source>
</evidence>
<keyword evidence="4" id="KW-1185">Reference proteome</keyword>
<dbReference type="GO" id="GO:0003677">
    <property type="term" value="F:DNA binding"/>
    <property type="evidence" value="ECO:0007669"/>
    <property type="project" value="UniProtKB-KW"/>
</dbReference>
<accession>A0A2U2RPN2</accession>
<keyword evidence="1" id="KW-0238">DNA-binding</keyword>
<comment type="caution">
    <text evidence="3">The sequence shown here is derived from an EMBL/GenBank/DDBJ whole genome shotgun (WGS) entry which is preliminary data.</text>
</comment>
<dbReference type="Pfam" id="PF00440">
    <property type="entry name" value="TetR_N"/>
    <property type="match status" value="1"/>
</dbReference>
<organism evidence="3 4">
    <name type="scientific">Brachybacterium endophyticum</name>
    <dbReference type="NCBI Taxonomy" id="2182385"/>
    <lineage>
        <taxon>Bacteria</taxon>
        <taxon>Bacillati</taxon>
        <taxon>Actinomycetota</taxon>
        <taxon>Actinomycetes</taxon>
        <taxon>Micrococcales</taxon>
        <taxon>Dermabacteraceae</taxon>
        <taxon>Brachybacterium</taxon>
    </lineage>
</organism>
<sequence length="196" mass="21380">MARPARFTADDILDGAARALLSIGPSLTIADIARAIEGPSGSIYHRFASREELLGRLWLRSIGRFHEDLLEAMALPDPWAAIAASARCVPDFCRRHPAQARSMLLFSRARLLEAGPASLREDARGVNDAIDEAQVDLAQRAYGAEADARLEVLSVAIRQSPYGITRPFIGREMPPWLDDAVVAASLAIARLEVRPD</sequence>
<reference evidence="3 4" key="1">
    <citation type="submission" date="2018-05" db="EMBL/GenBank/DDBJ databases">
        <title>Brachybacterium sp. M1HQ-2T, whole genome shotgun sequence.</title>
        <authorList>
            <person name="Tuo L."/>
        </authorList>
    </citation>
    <scope>NUCLEOTIDE SEQUENCE [LARGE SCALE GENOMIC DNA]</scope>
    <source>
        <strain evidence="3 4">M1HQ-2</strain>
    </source>
</reference>
<feature type="domain" description="HTH tetR-type" evidence="2">
    <location>
        <begin position="12"/>
        <end position="56"/>
    </location>
</feature>
<dbReference type="InterPro" id="IPR009057">
    <property type="entry name" value="Homeodomain-like_sf"/>
</dbReference>
<dbReference type="Proteomes" id="UP000245590">
    <property type="component" value="Unassembled WGS sequence"/>
</dbReference>
<protein>
    <submittedName>
        <fullName evidence="3">TetR/AcrR family transcriptional regulator</fullName>
    </submittedName>
</protein>
<proteinExistence type="predicted"/>
<dbReference type="Gene3D" id="1.10.357.10">
    <property type="entry name" value="Tetracycline Repressor, domain 2"/>
    <property type="match status" value="1"/>
</dbReference>
<dbReference type="OrthoDB" id="8701707at2"/>